<dbReference type="GO" id="GO:0007018">
    <property type="term" value="P:microtubule-based movement"/>
    <property type="evidence" value="ECO:0007669"/>
    <property type="project" value="InterPro"/>
</dbReference>
<dbReference type="InterPro" id="IPR027417">
    <property type="entry name" value="P-loop_NTPase"/>
</dbReference>
<dbReference type="SMART" id="SM00129">
    <property type="entry name" value="KISc"/>
    <property type="match status" value="1"/>
</dbReference>
<dbReference type="GO" id="GO:0005524">
    <property type="term" value="F:ATP binding"/>
    <property type="evidence" value="ECO:0007669"/>
    <property type="project" value="UniProtKB-KW"/>
</dbReference>
<evidence type="ECO:0000259" key="9">
    <source>
        <dbReference type="PROSITE" id="PS50067"/>
    </source>
</evidence>
<evidence type="ECO:0000256" key="8">
    <source>
        <dbReference type="SAM" id="Coils"/>
    </source>
</evidence>
<dbReference type="GO" id="GO:0008574">
    <property type="term" value="F:plus-end-directed microtubule motor activity"/>
    <property type="evidence" value="ECO:0007669"/>
    <property type="project" value="TreeGrafter"/>
</dbReference>
<keyword evidence="5" id="KW-0505">Motor protein</keyword>
<feature type="coiled-coil region" evidence="8">
    <location>
        <begin position="381"/>
        <end position="455"/>
    </location>
</feature>
<feature type="domain" description="Kinesin motor" evidence="9">
    <location>
        <begin position="21"/>
        <end position="337"/>
    </location>
</feature>
<organism evidence="10 11">
    <name type="scientific">Cimex lectularius</name>
    <name type="common">Bed bug</name>
    <name type="synonym">Acanthia lectularia</name>
    <dbReference type="NCBI Taxonomy" id="79782"/>
    <lineage>
        <taxon>Eukaryota</taxon>
        <taxon>Metazoa</taxon>
        <taxon>Ecdysozoa</taxon>
        <taxon>Arthropoda</taxon>
        <taxon>Hexapoda</taxon>
        <taxon>Insecta</taxon>
        <taxon>Pterygota</taxon>
        <taxon>Neoptera</taxon>
        <taxon>Paraneoptera</taxon>
        <taxon>Hemiptera</taxon>
        <taxon>Heteroptera</taxon>
        <taxon>Panheteroptera</taxon>
        <taxon>Cimicomorpha</taxon>
        <taxon>Cimicidae</taxon>
        <taxon>Cimex</taxon>
    </lineage>
</organism>
<keyword evidence="4" id="KW-0067">ATP-binding</keyword>
<evidence type="ECO:0000256" key="7">
    <source>
        <dbReference type="PROSITE-ProRule" id="PRU00283"/>
    </source>
</evidence>
<dbReference type="KEGG" id="clec:106668942"/>
<evidence type="ECO:0000256" key="5">
    <source>
        <dbReference type="ARBA" id="ARBA00023175"/>
    </source>
</evidence>
<reference evidence="10" key="1">
    <citation type="submission" date="2022-01" db="UniProtKB">
        <authorList>
            <consortium name="EnsemblMetazoa"/>
        </authorList>
    </citation>
    <scope>IDENTIFICATION</scope>
</reference>
<dbReference type="GeneID" id="106668942"/>
<evidence type="ECO:0000313" key="10">
    <source>
        <dbReference type="EnsemblMetazoa" id="XP_024081234.1"/>
    </source>
</evidence>
<dbReference type="GO" id="GO:0072686">
    <property type="term" value="C:mitotic spindle"/>
    <property type="evidence" value="ECO:0007669"/>
    <property type="project" value="TreeGrafter"/>
</dbReference>
<dbReference type="GO" id="GO:0008017">
    <property type="term" value="F:microtubule binding"/>
    <property type="evidence" value="ECO:0007669"/>
    <property type="project" value="InterPro"/>
</dbReference>
<dbReference type="RefSeq" id="XP_024081234.1">
    <property type="nucleotide sequence ID" value="XM_024225466.1"/>
</dbReference>
<dbReference type="AlphaFoldDB" id="A0A8I6SGB3"/>
<dbReference type="PANTHER" id="PTHR47970">
    <property type="entry name" value="KINESIN-LIKE PROTEIN KIF11"/>
    <property type="match status" value="1"/>
</dbReference>
<dbReference type="OrthoDB" id="3176171at2759"/>
<dbReference type="EnsemblMetazoa" id="XM_024225466.1">
    <property type="protein sequence ID" value="XP_024081234.1"/>
    <property type="gene ID" value="LOC106668942"/>
</dbReference>
<evidence type="ECO:0000256" key="2">
    <source>
        <dbReference type="ARBA" id="ARBA00022490"/>
    </source>
</evidence>
<comment type="caution">
    <text evidence="7">Lacks conserved residue(s) required for the propagation of feature annotation.</text>
</comment>
<keyword evidence="8" id="KW-0175">Coiled coil</keyword>
<keyword evidence="11" id="KW-1185">Reference proteome</keyword>
<dbReference type="GO" id="GO:0051231">
    <property type="term" value="P:spindle elongation"/>
    <property type="evidence" value="ECO:0007669"/>
    <property type="project" value="TreeGrafter"/>
</dbReference>
<dbReference type="Pfam" id="PF00225">
    <property type="entry name" value="Kinesin"/>
    <property type="match status" value="1"/>
</dbReference>
<accession>A0A8I6SGB3</accession>
<dbReference type="PRINTS" id="PR00380">
    <property type="entry name" value="KINESINHEAVY"/>
</dbReference>
<keyword evidence="6" id="KW-0206">Cytoskeleton</keyword>
<dbReference type="OMA" id="CEMRSHY"/>
<dbReference type="InterPro" id="IPR001752">
    <property type="entry name" value="Kinesin_motor_dom"/>
</dbReference>
<keyword evidence="3" id="KW-0547">Nucleotide-binding</keyword>
<comment type="subcellular location">
    <subcellularLocation>
        <location evidence="1">Cytoplasm</location>
        <location evidence="1">Cytoskeleton</location>
    </subcellularLocation>
</comment>
<evidence type="ECO:0000256" key="3">
    <source>
        <dbReference type="ARBA" id="ARBA00022741"/>
    </source>
</evidence>
<dbReference type="Proteomes" id="UP000494040">
    <property type="component" value="Unassembled WGS sequence"/>
</dbReference>
<dbReference type="PANTHER" id="PTHR47970:SF12">
    <property type="entry name" value="KINESIN FAMILY MEMBER 11"/>
    <property type="match status" value="1"/>
</dbReference>
<dbReference type="PROSITE" id="PS50067">
    <property type="entry name" value="KINESIN_MOTOR_2"/>
    <property type="match status" value="1"/>
</dbReference>
<keyword evidence="2" id="KW-0963">Cytoplasm</keyword>
<proteinExistence type="inferred from homology"/>
<dbReference type="GO" id="GO:0005876">
    <property type="term" value="C:spindle microtubule"/>
    <property type="evidence" value="ECO:0007669"/>
    <property type="project" value="TreeGrafter"/>
</dbReference>
<evidence type="ECO:0000256" key="6">
    <source>
        <dbReference type="ARBA" id="ARBA00023212"/>
    </source>
</evidence>
<dbReference type="GO" id="GO:0090307">
    <property type="term" value="P:mitotic spindle assembly"/>
    <property type="evidence" value="ECO:0007669"/>
    <property type="project" value="TreeGrafter"/>
</dbReference>
<sequence>MQAWQLTSRRSRLCNIDISSIKLVNCFLRPSVDSGYIKYDKCQITIEDKKMRYEFDEIFGPETSQSSFYDAAVAPFVKDALEGFNCTFITYGQSKSGKAYTLDGTSPINLFSITNECKSGIIPRTCNDVLKTLYCSGNIDFMVKISYFAICKEKIVDLLADSFTEKKLKICEGSKGEMYVQNLKEVVVKNIPEFNRVLKEGNKKMYTSLNKQSSFFHSVFTLKVIVNNNMSNTCKIGKITFVKLAGSNPTSFSGVTSGTESQNENLEKSLSTLSRVITHLANGTAYIPFRNSNLTHYLKSSIQGNTKTVLIATLSAAHKDVDETLKTLNFATLAKSLINFVFANILRSDELKAQRIYYEREVRKEYVELKSTNPTLFNEKLKRELAQKHQDEKEVQDYLNKLKEKNYFRIQAQQKLRNEKQIKLKMDYANMKVEIDKLRKEITEYEHSFRSFENNLTIMKEGIMDTLWKTYVHNSLEIISNTNNLKTNVQEKQGLEKRQLQKNSCSSKFNTQVKKFVHIETEIEGLIKEIHDKSKQLTELHNCAAEKIKKINLSAYDCIPVHEYKNDIQGVMKSFERDFNLLQTNFMTKKNTNINFRDHVSLLISILKENVKQTKISSC</sequence>
<dbReference type="InterPro" id="IPR036961">
    <property type="entry name" value="Kinesin_motor_dom_sf"/>
</dbReference>
<dbReference type="InterPro" id="IPR047149">
    <property type="entry name" value="KIF11-like"/>
</dbReference>
<dbReference type="Gene3D" id="3.40.850.10">
    <property type="entry name" value="Kinesin motor domain"/>
    <property type="match status" value="1"/>
</dbReference>
<evidence type="ECO:0000256" key="1">
    <source>
        <dbReference type="ARBA" id="ARBA00004245"/>
    </source>
</evidence>
<name>A0A8I6SGB3_CIMLE</name>
<comment type="similarity">
    <text evidence="7">Belongs to the TRAFAC class myosin-kinesin ATPase superfamily. Kinesin family.</text>
</comment>
<protein>
    <recommendedName>
        <fullName evidence="9">Kinesin motor domain-containing protein</fullName>
    </recommendedName>
</protein>
<evidence type="ECO:0000256" key="4">
    <source>
        <dbReference type="ARBA" id="ARBA00022840"/>
    </source>
</evidence>
<evidence type="ECO:0000313" key="11">
    <source>
        <dbReference type="Proteomes" id="UP000494040"/>
    </source>
</evidence>
<dbReference type="SUPFAM" id="SSF52540">
    <property type="entry name" value="P-loop containing nucleoside triphosphate hydrolases"/>
    <property type="match status" value="1"/>
</dbReference>